<keyword evidence="2" id="KW-0805">Transcription regulation</keyword>
<comment type="similarity">
    <text evidence="1">Belongs to the LysR transcriptional regulatory family.</text>
</comment>
<dbReference type="Gene3D" id="1.10.10.10">
    <property type="entry name" value="Winged helix-like DNA-binding domain superfamily/Winged helix DNA-binding domain"/>
    <property type="match status" value="1"/>
</dbReference>
<dbReference type="AlphaFoldDB" id="A0A553SQF9"/>
<dbReference type="PANTHER" id="PTHR30126">
    <property type="entry name" value="HTH-TYPE TRANSCRIPTIONAL REGULATOR"/>
    <property type="match status" value="1"/>
</dbReference>
<reference evidence="6" key="1">
    <citation type="submission" date="2018-10" db="EMBL/GenBank/DDBJ databases">
        <title>FDA dAtabase for Regulatory Grade micrObial Sequences (FDA-ARGOS): Supporting development and validation of Infectious Disease Dx tests.</title>
        <authorList>
            <person name="Minogue T."/>
            <person name="Wolcott M."/>
            <person name="Wasieloski L."/>
            <person name="Aguilar W."/>
            <person name="Moore D."/>
            <person name="Tallon L.J."/>
            <person name="Sadzewicz L."/>
            <person name="Sengamalay N."/>
            <person name="Ott S."/>
            <person name="Godinez A."/>
            <person name="Nagaraj S."/>
            <person name="Vavikolanu K."/>
            <person name="Vyas G."/>
            <person name="Nadendla S."/>
            <person name="Aluvathingal J."/>
            <person name="Sichtig H."/>
        </authorList>
    </citation>
    <scope>NUCLEOTIDE SEQUENCE</scope>
    <source>
        <strain evidence="6">FDAARGOS_343</strain>
        <plasmid evidence="6">unnamed2</plasmid>
    </source>
</reference>
<evidence type="ECO:0000256" key="2">
    <source>
        <dbReference type="ARBA" id="ARBA00023015"/>
    </source>
</evidence>
<dbReference type="SUPFAM" id="SSF53850">
    <property type="entry name" value="Periplasmic binding protein-like II"/>
    <property type="match status" value="1"/>
</dbReference>
<dbReference type="Pfam" id="PF03466">
    <property type="entry name" value="LysR_substrate"/>
    <property type="match status" value="1"/>
</dbReference>
<dbReference type="InterPro" id="IPR005119">
    <property type="entry name" value="LysR_subst-bd"/>
</dbReference>
<dbReference type="InterPro" id="IPR000847">
    <property type="entry name" value="LysR_HTH_N"/>
</dbReference>
<evidence type="ECO:0000313" key="6">
    <source>
        <dbReference type="EMBL" id="TRZ39229.1"/>
    </source>
</evidence>
<dbReference type="EMBL" id="RIBP01000003">
    <property type="protein sequence ID" value="TRZ39229.1"/>
    <property type="molecule type" value="Genomic_DNA"/>
</dbReference>
<organism evidence="6">
    <name type="scientific">Niallia circulans</name>
    <name type="common">Bacillus circulans</name>
    <dbReference type="NCBI Taxonomy" id="1397"/>
    <lineage>
        <taxon>Bacteria</taxon>
        <taxon>Bacillati</taxon>
        <taxon>Bacillota</taxon>
        <taxon>Bacilli</taxon>
        <taxon>Bacillales</taxon>
        <taxon>Bacillaceae</taxon>
        <taxon>Niallia</taxon>
    </lineage>
</organism>
<dbReference type="CDD" id="cd08442">
    <property type="entry name" value="PBP2_YofA_SoxR_like"/>
    <property type="match status" value="1"/>
</dbReference>
<evidence type="ECO:0000256" key="1">
    <source>
        <dbReference type="ARBA" id="ARBA00009437"/>
    </source>
</evidence>
<feature type="domain" description="HTH lysR-type" evidence="5">
    <location>
        <begin position="1"/>
        <end position="58"/>
    </location>
</feature>
<comment type="caution">
    <text evidence="6">The sequence shown here is derived from an EMBL/GenBank/DDBJ whole genome shotgun (WGS) entry which is preliminary data.</text>
</comment>
<geneLocation type="plasmid" evidence="6">
    <name>unnamed2</name>
</geneLocation>
<gene>
    <name evidence="6" type="ORF">CEQ21_07625</name>
</gene>
<keyword evidence="4" id="KW-0804">Transcription</keyword>
<name>A0A553SQF9_NIACI</name>
<evidence type="ECO:0000256" key="4">
    <source>
        <dbReference type="ARBA" id="ARBA00023163"/>
    </source>
</evidence>
<dbReference type="SUPFAM" id="SSF46785">
    <property type="entry name" value="Winged helix' DNA-binding domain"/>
    <property type="match status" value="1"/>
</dbReference>
<dbReference type="InterPro" id="IPR036390">
    <property type="entry name" value="WH_DNA-bd_sf"/>
</dbReference>
<dbReference type="GO" id="GO:0000976">
    <property type="term" value="F:transcription cis-regulatory region binding"/>
    <property type="evidence" value="ECO:0007669"/>
    <property type="project" value="TreeGrafter"/>
</dbReference>
<protein>
    <submittedName>
        <fullName evidence="6">LysR family transcriptional regulator</fullName>
    </submittedName>
</protein>
<proteinExistence type="inferred from homology"/>
<dbReference type="Pfam" id="PF00126">
    <property type="entry name" value="HTH_1"/>
    <property type="match status" value="1"/>
</dbReference>
<evidence type="ECO:0000256" key="3">
    <source>
        <dbReference type="ARBA" id="ARBA00023125"/>
    </source>
</evidence>
<evidence type="ECO:0000259" key="5">
    <source>
        <dbReference type="PROSITE" id="PS50931"/>
    </source>
</evidence>
<dbReference type="PROSITE" id="PS50931">
    <property type="entry name" value="HTH_LYSR"/>
    <property type="match status" value="1"/>
</dbReference>
<accession>A0A553SQF9</accession>
<keyword evidence="3" id="KW-0238">DNA-binding</keyword>
<dbReference type="FunFam" id="1.10.10.10:FF:000001">
    <property type="entry name" value="LysR family transcriptional regulator"/>
    <property type="match status" value="1"/>
</dbReference>
<dbReference type="InterPro" id="IPR036388">
    <property type="entry name" value="WH-like_DNA-bd_sf"/>
</dbReference>
<dbReference type="PRINTS" id="PR00039">
    <property type="entry name" value="HTHLYSR"/>
</dbReference>
<dbReference type="Gene3D" id="3.40.190.290">
    <property type="match status" value="1"/>
</dbReference>
<dbReference type="GO" id="GO:0003700">
    <property type="term" value="F:DNA-binding transcription factor activity"/>
    <property type="evidence" value="ECO:0007669"/>
    <property type="project" value="InterPro"/>
</dbReference>
<dbReference type="RefSeq" id="WP_185762809.1">
    <property type="nucleotide sequence ID" value="NZ_CM017506.1"/>
</dbReference>
<keyword evidence="6" id="KW-0614">Plasmid</keyword>
<dbReference type="Proteomes" id="UP000319837">
    <property type="component" value="Plasmid unnamed2"/>
</dbReference>
<sequence length="293" mass="33184">MDLRTLKIFQTIAKQGSLSNAARELNYAQSNITMKIQQLEEELQVTLFNRHNRGVSLTSKGERLLIYTEKIFQLMEETINDISDKKEPHGSLTVGSMETTAGVRLPAILAEYLKSYPKIDVNLRTGTTEANIRGVLNYELDGAFVAGPINHKDLLSKKAFEEKLVLITDISQRSIEHIEDIQNKALLVFHSGCSYRSKFEEWFQKENRRLPNKLMEFGTLDGIIGCVAAGIGVSLLPQSVISKQVEKGKVRTHYIPEKYAKVDTFFIYRKDKYLTGALKQFLHVLNGVTDEVD</sequence>
<dbReference type="PANTHER" id="PTHR30126:SF40">
    <property type="entry name" value="HTH-TYPE TRANSCRIPTIONAL REGULATOR GLTR"/>
    <property type="match status" value="1"/>
</dbReference>